<protein>
    <recommendedName>
        <fullName evidence="3">TOG domain-containing protein</fullName>
    </recommendedName>
</protein>
<organism evidence="2">
    <name type="scientific">Entomoneis paludosa</name>
    <dbReference type="NCBI Taxonomy" id="265537"/>
    <lineage>
        <taxon>Eukaryota</taxon>
        <taxon>Sar</taxon>
        <taxon>Stramenopiles</taxon>
        <taxon>Ochrophyta</taxon>
        <taxon>Bacillariophyta</taxon>
        <taxon>Bacillariophyceae</taxon>
        <taxon>Bacillariophycidae</taxon>
        <taxon>Entomoneidaceae</taxon>
        <taxon>Entomoneis</taxon>
    </lineage>
</organism>
<dbReference type="Gene3D" id="1.25.10.10">
    <property type="entry name" value="Leucine-rich Repeat Variant"/>
    <property type="match status" value="1"/>
</dbReference>
<dbReference type="InterPro" id="IPR011989">
    <property type="entry name" value="ARM-like"/>
</dbReference>
<gene>
    <name evidence="2" type="ORF">APAL1065_LOCUS18191</name>
</gene>
<accession>A0A7S2YIU4</accession>
<feature type="compositionally biased region" description="Low complexity" evidence="1">
    <location>
        <begin position="81"/>
        <end position="100"/>
    </location>
</feature>
<dbReference type="SUPFAM" id="SSF48371">
    <property type="entry name" value="ARM repeat"/>
    <property type="match status" value="1"/>
</dbReference>
<reference evidence="2" key="1">
    <citation type="submission" date="2021-01" db="EMBL/GenBank/DDBJ databases">
        <authorList>
            <person name="Corre E."/>
            <person name="Pelletier E."/>
            <person name="Niang G."/>
            <person name="Scheremetjew M."/>
            <person name="Finn R."/>
            <person name="Kale V."/>
            <person name="Holt S."/>
            <person name="Cochrane G."/>
            <person name="Meng A."/>
            <person name="Brown T."/>
            <person name="Cohen L."/>
        </authorList>
    </citation>
    <scope>NUCLEOTIDE SEQUENCE</scope>
    <source>
        <strain evidence="2">CCMP125</strain>
    </source>
</reference>
<dbReference type="InterPro" id="IPR016024">
    <property type="entry name" value="ARM-type_fold"/>
</dbReference>
<evidence type="ECO:0000256" key="1">
    <source>
        <dbReference type="SAM" id="MobiDB-lite"/>
    </source>
</evidence>
<evidence type="ECO:0000313" key="2">
    <source>
        <dbReference type="EMBL" id="CAD9978131.1"/>
    </source>
</evidence>
<dbReference type="AlphaFoldDB" id="A0A7S2YIU4"/>
<feature type="compositionally biased region" description="Polar residues" evidence="1">
    <location>
        <begin position="108"/>
        <end position="129"/>
    </location>
</feature>
<feature type="compositionally biased region" description="Basic residues" evidence="1">
    <location>
        <begin position="38"/>
        <end position="52"/>
    </location>
</feature>
<proteinExistence type="predicted"/>
<feature type="region of interest" description="Disordered" evidence="1">
    <location>
        <begin position="38"/>
        <end position="138"/>
    </location>
</feature>
<sequence>MNIDTIIISTNHNNENSLNAHNREMEEYDLLVASQNRKRRASLEHNHHHKGSSGHPPKPMVSPKSPSRRKSLMMQQHQQESGSSNSSSFSRRRSSTGSSKKSLREVYLSNTSPSSSGSHRSLVLQQPQTPAEPQPLSPDVQECLQTLFATPTTADAVSTSMLQLGRALRKKKNLVWSLEQHATSLSEEGMSLTKRILHVMQVGHPTVARLQVAALCLLCRMIHANRWLASVQSRAGALRATLQAMRNFPHQSQVQMNACALLLKLLDDVLQNPDSDKVVRQELIPLAIQVIRQFSTGPLVSSSNPLPNAAKLLWRLSTTEAGRSAIVSQGGAEVVCRAMVASPPSSPTKQDLWALHLRLLQDHASTEQMEQAVVTMQQVTSPNFV</sequence>
<dbReference type="EMBL" id="HBHT01027092">
    <property type="protein sequence ID" value="CAD9978131.1"/>
    <property type="molecule type" value="Transcribed_RNA"/>
</dbReference>
<evidence type="ECO:0008006" key="3">
    <source>
        <dbReference type="Google" id="ProtNLM"/>
    </source>
</evidence>
<name>A0A7S2YIU4_9STRA</name>